<dbReference type="RefSeq" id="WP_063677882.1">
    <property type="nucleotide sequence ID" value="NZ_LSEF01000037.1"/>
</dbReference>
<protein>
    <submittedName>
        <fullName evidence="1">Uncharacterized protein</fullName>
    </submittedName>
</protein>
<dbReference type="Proteomes" id="UP000077173">
    <property type="component" value="Unassembled WGS sequence"/>
</dbReference>
<evidence type="ECO:0000313" key="2">
    <source>
        <dbReference type="Proteomes" id="UP000077173"/>
    </source>
</evidence>
<dbReference type="EMBL" id="LSEF01000037">
    <property type="protein sequence ID" value="OAF17975.1"/>
    <property type="molecule type" value="Genomic_DNA"/>
</dbReference>
<name>A0A176ZDM8_9BRAD</name>
<accession>A0A176ZDM8</accession>
<comment type="caution">
    <text evidence="1">The sequence shown here is derived from an EMBL/GenBank/DDBJ whole genome shotgun (WGS) entry which is preliminary data.</text>
</comment>
<gene>
    <name evidence="1" type="ORF">AXW67_05495</name>
</gene>
<evidence type="ECO:0000313" key="1">
    <source>
        <dbReference type="EMBL" id="OAF17975.1"/>
    </source>
</evidence>
<keyword evidence="2" id="KW-1185">Reference proteome</keyword>
<reference evidence="1 2" key="1">
    <citation type="submission" date="2016-02" db="EMBL/GenBank/DDBJ databases">
        <title>Draft genome sequence of the strain BR 10247T Bradyrhizobium neotropicale isolated from nodules of Centrolobium paraense.</title>
        <authorList>
            <person name="Simoes-Araujo J.L."/>
            <person name="Barauna A.C."/>
            <person name="Silva K."/>
            <person name="Zilli J.E."/>
        </authorList>
    </citation>
    <scope>NUCLEOTIDE SEQUENCE [LARGE SCALE GENOMIC DNA]</scope>
    <source>
        <strain evidence="1 2">BR 10247</strain>
    </source>
</reference>
<proteinExistence type="predicted"/>
<organism evidence="1 2">
    <name type="scientific">Bradyrhizobium neotropicale</name>
    <dbReference type="NCBI Taxonomy" id="1497615"/>
    <lineage>
        <taxon>Bacteria</taxon>
        <taxon>Pseudomonadati</taxon>
        <taxon>Pseudomonadota</taxon>
        <taxon>Alphaproteobacteria</taxon>
        <taxon>Hyphomicrobiales</taxon>
        <taxon>Nitrobacteraceae</taxon>
        <taxon>Bradyrhizobium</taxon>
    </lineage>
</organism>
<sequence>MLEADVSSPMVPYGADQTIFVVVDRLDRATEIRIERSDIEVTIDELVAGCFHDPVQVISFNTLEHWMKDISTEIAGEIQARCDIDGVTLPDYLSDFVESHS</sequence>
<dbReference type="AlphaFoldDB" id="A0A176ZDM8"/>
<dbReference type="GeneID" id="32587404"/>